<evidence type="ECO:0000313" key="3">
    <source>
        <dbReference type="Proteomes" id="UP000230750"/>
    </source>
</evidence>
<dbReference type="PANTHER" id="PTHR33096">
    <property type="entry name" value="CXC2 DOMAIN-CONTAINING PROTEIN"/>
    <property type="match status" value="1"/>
</dbReference>
<dbReference type="PANTHER" id="PTHR33096:SF1">
    <property type="entry name" value="CXC1-LIKE CYSTEINE CLUSTER ASSOCIATED WITH KDZ TRANSPOSASES DOMAIN-CONTAINING PROTEIN"/>
    <property type="match status" value="1"/>
</dbReference>
<sequence>MWGLLCHQIRVSAVSLAALLKYRTSVTTTITTHTSVGHILIVQTHQRKLHVPCSYEDETLTEVFVKQEPWYPKGDHDCESVQTHNIVVVDYKGRQHDIPVAFCNCESEATQLIRMGLWPASAFKPQVAFSVDLMRWLTVMSLECHVALRNLCQALSWMVPKTLPILVKNLYSLLSKNSFAEFHFMCNQLDSVKFLENSLFHKPLKPSCLACPRTGDKRILSLDAMFGLKRWKKSGSSELPPKYVDSFFLEQNIVDDFVQSYHHQATSKQNCSTFQAGDLMQSKNKSKKIDETGVFGSVCRHEMPISFFSLRQGEQLSNAVYMVQHLLKELPNTQHYILYDIACMLEAHLKKSGQHALLSKIKLAVPAFHIYGHKPSCQITYSTRRVDGFALSDGEQVQRLWSYMRNFVTSTREMTPSHRIDALCDALIHYAHKTTRHLGEISCKVSSCNPGCEYCKGRTGRAMSSHQQGSEPITETMIRRWRVELTSTQVSPSVLTTSGADMSTNEAYAIQLSTYYDMCIHEQLLGVEVDLDGQGMEMI</sequence>
<dbReference type="AlphaFoldDB" id="A0A2G8LDC0"/>
<reference evidence="2 3" key="1">
    <citation type="journal article" date="2017" name="PLoS Biol.">
        <title>The sea cucumber genome provides insights into morphological evolution and visceral regeneration.</title>
        <authorList>
            <person name="Zhang X."/>
            <person name="Sun L."/>
            <person name="Yuan J."/>
            <person name="Sun Y."/>
            <person name="Gao Y."/>
            <person name="Zhang L."/>
            <person name="Li S."/>
            <person name="Dai H."/>
            <person name="Hamel J.F."/>
            <person name="Liu C."/>
            <person name="Yu Y."/>
            <person name="Liu S."/>
            <person name="Lin W."/>
            <person name="Guo K."/>
            <person name="Jin S."/>
            <person name="Xu P."/>
            <person name="Storey K.B."/>
            <person name="Huan P."/>
            <person name="Zhang T."/>
            <person name="Zhou Y."/>
            <person name="Zhang J."/>
            <person name="Lin C."/>
            <person name="Li X."/>
            <person name="Xing L."/>
            <person name="Huo D."/>
            <person name="Sun M."/>
            <person name="Wang L."/>
            <person name="Mercier A."/>
            <person name="Li F."/>
            <person name="Yang H."/>
            <person name="Xiang J."/>
        </authorList>
    </citation>
    <scope>NUCLEOTIDE SEQUENCE [LARGE SCALE GENOMIC DNA]</scope>
    <source>
        <strain evidence="2">Shaxun</strain>
        <tissue evidence="2">Muscle</tissue>
    </source>
</reference>
<dbReference type="InterPro" id="IPR041457">
    <property type="entry name" value="CxC2_KDZ-assoc"/>
</dbReference>
<protein>
    <recommendedName>
        <fullName evidence="1">CxC2-like cysteine cluster KDZ transposase-associated domain-containing protein</fullName>
    </recommendedName>
</protein>
<gene>
    <name evidence="2" type="ORF">BSL78_04792</name>
</gene>
<organism evidence="2 3">
    <name type="scientific">Stichopus japonicus</name>
    <name type="common">Sea cucumber</name>
    <dbReference type="NCBI Taxonomy" id="307972"/>
    <lineage>
        <taxon>Eukaryota</taxon>
        <taxon>Metazoa</taxon>
        <taxon>Echinodermata</taxon>
        <taxon>Eleutherozoa</taxon>
        <taxon>Echinozoa</taxon>
        <taxon>Holothuroidea</taxon>
        <taxon>Aspidochirotacea</taxon>
        <taxon>Aspidochirotida</taxon>
        <taxon>Stichopodidae</taxon>
        <taxon>Apostichopus</taxon>
    </lineage>
</organism>
<accession>A0A2G8LDC0</accession>
<proteinExistence type="predicted"/>
<dbReference type="Pfam" id="PF18758">
    <property type="entry name" value="KDZ"/>
    <property type="match status" value="1"/>
</dbReference>
<dbReference type="InterPro" id="IPR040521">
    <property type="entry name" value="KDZ"/>
</dbReference>
<keyword evidence="3" id="KW-1185">Reference proteome</keyword>
<evidence type="ECO:0000259" key="1">
    <source>
        <dbReference type="Pfam" id="PF18803"/>
    </source>
</evidence>
<dbReference type="Proteomes" id="UP000230750">
    <property type="component" value="Unassembled WGS sequence"/>
</dbReference>
<feature type="domain" description="CxC2-like cysteine cluster KDZ transposase-associated" evidence="1">
    <location>
        <begin position="77"/>
        <end position="157"/>
    </location>
</feature>
<name>A0A2G8LDC0_STIJA</name>
<evidence type="ECO:0000313" key="2">
    <source>
        <dbReference type="EMBL" id="PIK58286.1"/>
    </source>
</evidence>
<comment type="caution">
    <text evidence="2">The sequence shown here is derived from an EMBL/GenBank/DDBJ whole genome shotgun (WGS) entry which is preliminary data.</text>
</comment>
<dbReference type="Pfam" id="PF18803">
    <property type="entry name" value="CxC2"/>
    <property type="match status" value="1"/>
</dbReference>
<dbReference type="OrthoDB" id="10063408at2759"/>
<dbReference type="EMBL" id="MRZV01000117">
    <property type="protein sequence ID" value="PIK58286.1"/>
    <property type="molecule type" value="Genomic_DNA"/>
</dbReference>